<evidence type="ECO:0000256" key="9">
    <source>
        <dbReference type="ARBA" id="ARBA00023163"/>
    </source>
</evidence>
<keyword evidence="3" id="KW-0479">Metal-binding</keyword>
<dbReference type="PROSITE" id="PS50157">
    <property type="entry name" value="ZINC_FINGER_C2H2_2"/>
    <property type="match status" value="5"/>
</dbReference>
<keyword evidence="10" id="KW-0539">Nucleus</keyword>
<evidence type="ECO:0000256" key="7">
    <source>
        <dbReference type="ARBA" id="ARBA00023015"/>
    </source>
</evidence>
<dbReference type="AlphaFoldDB" id="A0A8D0CPY4"/>
<dbReference type="GO" id="GO:0005634">
    <property type="term" value="C:nucleus"/>
    <property type="evidence" value="ECO:0007669"/>
    <property type="project" value="UniProtKB-SubCell"/>
</dbReference>
<feature type="compositionally biased region" description="Basic and acidic residues" evidence="12">
    <location>
        <begin position="15"/>
        <end position="43"/>
    </location>
</feature>
<dbReference type="FunFam" id="3.30.160.60:FF:001480">
    <property type="entry name" value="Si:cabz01071911.3"/>
    <property type="match status" value="1"/>
</dbReference>
<dbReference type="PANTHER" id="PTHR10032">
    <property type="entry name" value="ZINC FINGER PROTEIN WITH KRAB AND SCAN DOMAINS"/>
    <property type="match status" value="1"/>
</dbReference>
<evidence type="ECO:0000256" key="1">
    <source>
        <dbReference type="ARBA" id="ARBA00004123"/>
    </source>
</evidence>
<keyword evidence="7" id="KW-0805">Transcription regulation</keyword>
<keyword evidence="6" id="KW-0862">Zinc</keyword>
<keyword evidence="4" id="KW-0677">Repeat</keyword>
<accession>A0A8D0CPY4</accession>
<evidence type="ECO:0000313" key="14">
    <source>
        <dbReference type="Ensembl" id="ENSSLUP00000006716.1"/>
    </source>
</evidence>
<dbReference type="InterPro" id="IPR008598">
    <property type="entry name" value="Di19_Zn-bd"/>
</dbReference>
<dbReference type="GO" id="GO:0008270">
    <property type="term" value="F:zinc ion binding"/>
    <property type="evidence" value="ECO:0007669"/>
    <property type="project" value="UniProtKB-KW"/>
</dbReference>
<dbReference type="Pfam" id="PF05605">
    <property type="entry name" value="zf-Di19"/>
    <property type="match status" value="1"/>
</dbReference>
<dbReference type="FunFam" id="3.30.160.60:FF:000446">
    <property type="entry name" value="Zinc finger protein"/>
    <property type="match status" value="1"/>
</dbReference>
<dbReference type="PANTHER" id="PTHR10032:SF271">
    <property type="entry name" value="RH12261P-RELATED"/>
    <property type="match status" value="1"/>
</dbReference>
<dbReference type="SUPFAM" id="SSF57667">
    <property type="entry name" value="beta-beta-alpha zinc fingers"/>
    <property type="match status" value="3"/>
</dbReference>
<evidence type="ECO:0000256" key="2">
    <source>
        <dbReference type="ARBA" id="ARBA00006991"/>
    </source>
</evidence>
<keyword evidence="8" id="KW-0238">DNA-binding</keyword>
<keyword evidence="9" id="KW-0804">Transcription</keyword>
<name>A0A8D0CPY4_SANLU</name>
<evidence type="ECO:0000256" key="11">
    <source>
        <dbReference type="PROSITE-ProRule" id="PRU00042"/>
    </source>
</evidence>
<dbReference type="Pfam" id="PF00096">
    <property type="entry name" value="zf-C2H2"/>
    <property type="match status" value="3"/>
</dbReference>
<dbReference type="Gene3D" id="3.30.160.60">
    <property type="entry name" value="Classic Zinc Finger"/>
    <property type="match status" value="5"/>
</dbReference>
<dbReference type="GO" id="GO:0000981">
    <property type="term" value="F:DNA-binding transcription factor activity, RNA polymerase II-specific"/>
    <property type="evidence" value="ECO:0007669"/>
    <property type="project" value="TreeGrafter"/>
</dbReference>
<feature type="domain" description="C2H2-type" evidence="13">
    <location>
        <begin position="129"/>
        <end position="156"/>
    </location>
</feature>
<feature type="domain" description="C2H2-type" evidence="13">
    <location>
        <begin position="72"/>
        <end position="99"/>
    </location>
</feature>
<proteinExistence type="inferred from homology"/>
<dbReference type="GO" id="GO:0000978">
    <property type="term" value="F:RNA polymerase II cis-regulatory region sequence-specific DNA binding"/>
    <property type="evidence" value="ECO:0007669"/>
    <property type="project" value="TreeGrafter"/>
</dbReference>
<dbReference type="InterPro" id="IPR027756">
    <property type="entry name" value="Ovo-like"/>
</dbReference>
<evidence type="ECO:0000313" key="15">
    <source>
        <dbReference type="Proteomes" id="UP000694568"/>
    </source>
</evidence>
<protein>
    <recommendedName>
        <fullName evidence="13">C2H2-type domain-containing protein</fullName>
    </recommendedName>
</protein>
<keyword evidence="5 11" id="KW-0863">Zinc-finger</keyword>
<dbReference type="InterPro" id="IPR013087">
    <property type="entry name" value="Znf_C2H2_type"/>
</dbReference>
<evidence type="ECO:0000256" key="12">
    <source>
        <dbReference type="SAM" id="MobiDB-lite"/>
    </source>
</evidence>
<dbReference type="GO" id="GO:0009913">
    <property type="term" value="P:epidermal cell differentiation"/>
    <property type="evidence" value="ECO:0007669"/>
    <property type="project" value="TreeGrafter"/>
</dbReference>
<dbReference type="PROSITE" id="PS00028">
    <property type="entry name" value="ZINC_FINGER_C2H2_1"/>
    <property type="match status" value="3"/>
</dbReference>
<keyword evidence="15" id="KW-1185">Reference proteome</keyword>
<dbReference type="Ensembl" id="ENSSLUT00000006881.1">
    <property type="protein sequence ID" value="ENSSLUP00000006716.1"/>
    <property type="gene ID" value="ENSSLUG00000002935.1"/>
</dbReference>
<evidence type="ECO:0000256" key="4">
    <source>
        <dbReference type="ARBA" id="ARBA00022737"/>
    </source>
</evidence>
<dbReference type="FunFam" id="3.30.160.60:FF:000110">
    <property type="entry name" value="Zinc finger protein-like"/>
    <property type="match status" value="1"/>
</dbReference>
<reference evidence="14" key="2">
    <citation type="submission" date="2025-09" db="UniProtKB">
        <authorList>
            <consortium name="Ensembl"/>
        </authorList>
    </citation>
    <scope>IDENTIFICATION</scope>
</reference>
<evidence type="ECO:0000256" key="8">
    <source>
        <dbReference type="ARBA" id="ARBA00023125"/>
    </source>
</evidence>
<dbReference type="FunFam" id="3.30.160.60:FF:000264">
    <property type="entry name" value="Zinc finger protein 236"/>
    <property type="match status" value="1"/>
</dbReference>
<evidence type="ECO:0000259" key="13">
    <source>
        <dbReference type="PROSITE" id="PS50157"/>
    </source>
</evidence>
<comment type="subcellular location">
    <subcellularLocation>
        <location evidence="1">Nucleus</location>
    </subcellularLocation>
</comment>
<feature type="region of interest" description="Disordered" evidence="12">
    <location>
        <begin position="1"/>
        <end position="57"/>
    </location>
</feature>
<feature type="compositionally biased region" description="Polar residues" evidence="12">
    <location>
        <begin position="47"/>
        <end position="57"/>
    </location>
</feature>
<evidence type="ECO:0000256" key="5">
    <source>
        <dbReference type="ARBA" id="ARBA00022771"/>
    </source>
</evidence>
<dbReference type="GeneTree" id="ENSGT00940000157046"/>
<evidence type="ECO:0000256" key="10">
    <source>
        <dbReference type="ARBA" id="ARBA00023242"/>
    </source>
</evidence>
<dbReference type="SMART" id="SM00355">
    <property type="entry name" value="ZnF_C2H2"/>
    <property type="match status" value="5"/>
</dbReference>
<comment type="similarity">
    <text evidence="2">Belongs to the krueppel C2H2-type zinc-finger protein family.</text>
</comment>
<organism evidence="14 15">
    <name type="scientific">Sander lucioperca</name>
    <name type="common">Pike-perch</name>
    <name type="synonym">Perca lucioperca</name>
    <dbReference type="NCBI Taxonomy" id="283035"/>
    <lineage>
        <taxon>Eukaryota</taxon>
        <taxon>Metazoa</taxon>
        <taxon>Chordata</taxon>
        <taxon>Craniata</taxon>
        <taxon>Vertebrata</taxon>
        <taxon>Euteleostomi</taxon>
        <taxon>Actinopterygii</taxon>
        <taxon>Neopterygii</taxon>
        <taxon>Teleostei</taxon>
        <taxon>Neoteleostei</taxon>
        <taxon>Acanthomorphata</taxon>
        <taxon>Eupercaria</taxon>
        <taxon>Perciformes</taxon>
        <taxon>Percoidei</taxon>
        <taxon>Percidae</taxon>
        <taxon>Luciopercinae</taxon>
        <taxon>Sander</taxon>
    </lineage>
</organism>
<evidence type="ECO:0000256" key="3">
    <source>
        <dbReference type="ARBA" id="ARBA00022723"/>
    </source>
</evidence>
<feature type="domain" description="C2H2-type" evidence="13">
    <location>
        <begin position="184"/>
        <end position="209"/>
    </location>
</feature>
<feature type="domain" description="C2H2-type" evidence="13">
    <location>
        <begin position="157"/>
        <end position="183"/>
    </location>
</feature>
<dbReference type="Proteomes" id="UP000694568">
    <property type="component" value="Unplaced"/>
</dbReference>
<evidence type="ECO:0000256" key="6">
    <source>
        <dbReference type="ARBA" id="ARBA00022833"/>
    </source>
</evidence>
<sequence>SRLEMEAATAQQNSDPERHSQPDVDDESPHSSEPENDDSRDWEETGEPQSGLNPLQNNKVLAIDVKTGKTKFSCSVCRKRFSWKNSLVAHMKRHSEGKYFSCSVFCSKTFPNHSNLRRHLTLHTGEKQFSCPVCSKKFAQRGHLKQHLAVHTGEKPFSCSVCSKTFTHNNLKRHLTLHNGERPFKCSVCSKMFPNHSYLRRHLQYVEKHKCVGKSSRKK</sequence>
<feature type="domain" description="C2H2-type" evidence="13">
    <location>
        <begin position="100"/>
        <end position="128"/>
    </location>
</feature>
<dbReference type="InterPro" id="IPR036236">
    <property type="entry name" value="Znf_C2H2_sf"/>
</dbReference>
<reference evidence="14" key="1">
    <citation type="submission" date="2025-08" db="UniProtKB">
        <authorList>
            <consortium name="Ensembl"/>
        </authorList>
    </citation>
    <scope>IDENTIFICATION</scope>
</reference>